<name>A0A1S7S1M7_AGRTU</name>
<dbReference type="AlphaFoldDB" id="A0A1S7S1M7"/>
<reference evidence="1 2" key="1">
    <citation type="submission" date="2016-01" db="EMBL/GenBank/DDBJ databases">
        <authorList>
            <person name="Oliw E.H."/>
        </authorList>
    </citation>
    <scope>NUCLEOTIDE SEQUENCE [LARGE SCALE GENOMIC DNA]</scope>
    <source>
        <strain evidence="1 2">Kerr 14</strain>
    </source>
</reference>
<evidence type="ECO:0008006" key="3">
    <source>
        <dbReference type="Google" id="ProtNLM"/>
    </source>
</evidence>
<proteinExistence type="predicted"/>
<dbReference type="RefSeq" id="WP_080867055.1">
    <property type="nucleotide sequence ID" value="NZ_LT009731.1"/>
</dbReference>
<dbReference type="Proteomes" id="UP000191897">
    <property type="component" value="Unassembled WGS sequence"/>
</dbReference>
<organism evidence="1 2">
    <name type="scientific">Agrobacterium tumefaciens str. Kerr 14</name>
    <dbReference type="NCBI Taxonomy" id="1183424"/>
    <lineage>
        <taxon>Bacteria</taxon>
        <taxon>Pseudomonadati</taxon>
        <taxon>Pseudomonadota</taxon>
        <taxon>Alphaproteobacteria</taxon>
        <taxon>Hyphomicrobiales</taxon>
        <taxon>Rhizobiaceae</taxon>
        <taxon>Rhizobium/Agrobacterium group</taxon>
        <taxon>Agrobacterium</taxon>
        <taxon>Agrobacterium tumefaciens complex</taxon>
    </lineage>
</organism>
<evidence type="ECO:0000313" key="1">
    <source>
        <dbReference type="EMBL" id="CUX61165.1"/>
    </source>
</evidence>
<protein>
    <recommendedName>
        <fullName evidence="3">Apea-like HEPN domain-containing protein</fullName>
    </recommendedName>
</protein>
<accession>A0A1S7S1M7</accession>
<sequence>MSHLKLISKLVVPNYKETIERLILESLGRERDAINLRKLTGFYCSFLINAGYMRGHVLHTVNEYFFLHPVQRMGRAKVSRFFSEFDCKPKKFVVHAAVTHELGRYLSASDFTVHATGRLTQEQINVLSTNPNYDKTPDCMELTTEQFDPHGAANFAYQTLSSQRAISFLDPYGMHCEWGDTMHVAKARAQSGISVGRSEFLLRFPSYNRSRTTARWKSIANHARAINTSFDEASTERLLSSINTAALATNSLNPENQLISLWSAFEVLLSDPRDTARIVHYTNLIAPCIAYRHARKQIIAVYDGLLVLHRRRFMQLVWRTSGEPVPDAVGTFAKMMFLPQHANLRSDLCSLAANNPLALHRLWKLNSDYSTPKKAHIAITDHFSRVMWQIHRIYRARNQLVHAGRTPTYLESVIINAAEYYRSAVATIVRSASHEQGKSDIDQIVAEIGIRYNIYHSKFANRNNDEMSEDDISLIMGTH</sequence>
<gene>
    <name evidence="1" type="ORF">AGR4C_Lc70035</name>
</gene>
<evidence type="ECO:0000313" key="2">
    <source>
        <dbReference type="Proteomes" id="UP000191897"/>
    </source>
</evidence>
<dbReference type="EMBL" id="FBWC01000029">
    <property type="protein sequence ID" value="CUX61165.1"/>
    <property type="molecule type" value="Genomic_DNA"/>
</dbReference>